<gene>
    <name evidence="13" type="ORF">BABA_13677</name>
</gene>
<evidence type="ECO:0000256" key="2">
    <source>
        <dbReference type="ARBA" id="ARBA00001968"/>
    </source>
</evidence>
<dbReference type="EC" id="4.1.1.112" evidence="6"/>
<evidence type="ECO:0000256" key="12">
    <source>
        <dbReference type="PIRSR" id="PIRSR605493-1"/>
    </source>
</evidence>
<evidence type="ECO:0000256" key="1">
    <source>
        <dbReference type="ARBA" id="ARBA00001342"/>
    </source>
</evidence>
<dbReference type="Pfam" id="PF03737">
    <property type="entry name" value="RraA-like"/>
    <property type="match status" value="1"/>
</dbReference>
<reference evidence="13 14" key="1">
    <citation type="journal article" date="2012" name="Front. Microbiol.">
        <title>Redundancy and modularity in membrane-associated dissimilatory nitrate reduction in Bacillus.</title>
        <authorList>
            <person name="Heylen K."/>
            <person name="Keltjens J."/>
        </authorList>
    </citation>
    <scope>NUCLEOTIDE SEQUENCE [LARGE SCALE GENOMIC DNA]</scope>
    <source>
        <strain evidence="14">LMG 21833T</strain>
    </source>
</reference>
<comment type="catalytic activity">
    <reaction evidence="1">
        <text>4-hydroxy-4-methyl-2-oxoglutarate = 2 pyruvate</text>
        <dbReference type="Rhea" id="RHEA:22748"/>
        <dbReference type="ChEBI" id="CHEBI:15361"/>
        <dbReference type="ChEBI" id="CHEBI:58276"/>
        <dbReference type="EC" id="4.1.3.17"/>
    </reaction>
</comment>
<keyword evidence="14" id="KW-1185">Reference proteome</keyword>
<dbReference type="CDD" id="cd16841">
    <property type="entry name" value="RraA_family"/>
    <property type="match status" value="1"/>
</dbReference>
<dbReference type="PATRIC" id="fig|1117379.3.peg.2824"/>
<evidence type="ECO:0000256" key="7">
    <source>
        <dbReference type="ARBA" id="ARBA00016549"/>
    </source>
</evidence>
<accession>K6D360</accession>
<name>K6D360_9BACI</name>
<dbReference type="GO" id="GO:0046872">
    <property type="term" value="F:metal ion binding"/>
    <property type="evidence" value="ECO:0007669"/>
    <property type="project" value="UniProtKB-KW"/>
</dbReference>
<evidence type="ECO:0000256" key="9">
    <source>
        <dbReference type="ARBA" id="ARBA00030169"/>
    </source>
</evidence>
<keyword evidence="12" id="KW-0479">Metal-binding</keyword>
<dbReference type="GO" id="GO:0047443">
    <property type="term" value="F:4-hydroxy-4-methyl-2-oxoglutarate aldolase activity"/>
    <property type="evidence" value="ECO:0007669"/>
    <property type="project" value="UniProtKB-EC"/>
</dbReference>
<evidence type="ECO:0000256" key="10">
    <source>
        <dbReference type="ARBA" id="ARBA00032305"/>
    </source>
</evidence>
<keyword evidence="13" id="KW-0808">Transferase</keyword>
<dbReference type="Proteomes" id="UP000006316">
    <property type="component" value="Unassembled WGS sequence"/>
</dbReference>
<comment type="subunit">
    <text evidence="4">Homotrimer.</text>
</comment>
<evidence type="ECO:0000256" key="8">
    <source>
        <dbReference type="ARBA" id="ARBA00025046"/>
    </source>
</evidence>
<dbReference type="eggNOG" id="COG0684">
    <property type="taxonomic scope" value="Bacteria"/>
</dbReference>
<evidence type="ECO:0000313" key="14">
    <source>
        <dbReference type="Proteomes" id="UP000006316"/>
    </source>
</evidence>
<keyword evidence="12" id="KW-0460">Magnesium</keyword>
<evidence type="ECO:0000256" key="5">
    <source>
        <dbReference type="ARBA" id="ARBA00012213"/>
    </source>
</evidence>
<feature type="binding site" evidence="12">
    <location>
        <position position="118"/>
    </location>
    <ligand>
        <name>Mg(2+)</name>
        <dbReference type="ChEBI" id="CHEBI:18420"/>
    </ligand>
</feature>
<comment type="cofactor">
    <cofactor evidence="12">
        <name>Mg(2+)</name>
        <dbReference type="ChEBI" id="CHEBI:18420"/>
    </cofactor>
</comment>
<dbReference type="GO" id="GO:0032259">
    <property type="term" value="P:methylation"/>
    <property type="evidence" value="ECO:0007669"/>
    <property type="project" value="UniProtKB-KW"/>
</dbReference>
<dbReference type="InterPro" id="IPR005493">
    <property type="entry name" value="RraA/RraA-like"/>
</dbReference>
<organism evidence="13 14">
    <name type="scientific">Neobacillus bataviensis LMG 21833</name>
    <dbReference type="NCBI Taxonomy" id="1117379"/>
    <lineage>
        <taxon>Bacteria</taxon>
        <taxon>Bacillati</taxon>
        <taxon>Bacillota</taxon>
        <taxon>Bacilli</taxon>
        <taxon>Bacillales</taxon>
        <taxon>Bacillaceae</taxon>
        <taxon>Neobacillus</taxon>
    </lineage>
</organism>
<dbReference type="PANTHER" id="PTHR33254:SF16">
    <property type="entry name" value="BLR3842 PROTEIN"/>
    <property type="match status" value="1"/>
</dbReference>
<comment type="function">
    <text evidence="8">Catalyzes the aldol cleavage of 4-hydroxy-4-methyl-2-oxoglutarate (HMG) into 2 molecules of pyruvate. Also contains a secondary oxaloacetate (OAA) decarboxylase activity due to the common pyruvate enolate transition state formed following C-C bond cleavage in the retro-aldol and decarboxylation reactions.</text>
</comment>
<dbReference type="GO" id="GO:0008948">
    <property type="term" value="F:oxaloacetate decarboxylase activity"/>
    <property type="evidence" value="ECO:0007669"/>
    <property type="project" value="UniProtKB-EC"/>
</dbReference>
<sequence>MKPYIVKNFKRPSPQIINKFKEFDVSTVYEAQGKIGLMEYGLMPLIKGKMICGPAVTVICHSGDNLMIHAALEVCQPGDILVITTIGESVSGMIGELMVRAMMEQDVQGVIINAGIRDAEQIRKLGFPIWSKVIYSEGTTKIKGGLVNTPAICRGTEVCPGDLIMADDDGVVVVKSDYLEKVSHQSEKRVLDEEITRNRIVNGEFTLDIFNLRSAMIKENVVYYENQVEAEKEMKKVEL</sequence>
<evidence type="ECO:0000256" key="4">
    <source>
        <dbReference type="ARBA" id="ARBA00011233"/>
    </source>
</evidence>
<feature type="binding site" evidence="12">
    <location>
        <begin position="95"/>
        <end position="98"/>
    </location>
    <ligand>
        <name>substrate</name>
    </ligand>
</feature>
<dbReference type="RefSeq" id="WP_007085734.1">
    <property type="nucleotide sequence ID" value="NZ_AJLS01000097.1"/>
</dbReference>
<comment type="catalytic activity">
    <reaction evidence="11">
        <text>oxaloacetate + H(+) = pyruvate + CO2</text>
        <dbReference type="Rhea" id="RHEA:15641"/>
        <dbReference type="ChEBI" id="CHEBI:15361"/>
        <dbReference type="ChEBI" id="CHEBI:15378"/>
        <dbReference type="ChEBI" id="CHEBI:16452"/>
        <dbReference type="ChEBI" id="CHEBI:16526"/>
        <dbReference type="EC" id="4.1.1.112"/>
    </reaction>
</comment>
<dbReference type="EMBL" id="AJLS01000097">
    <property type="protein sequence ID" value="EKN66942.1"/>
    <property type="molecule type" value="Genomic_DNA"/>
</dbReference>
<dbReference type="AlphaFoldDB" id="K6D360"/>
<feature type="binding site" evidence="12">
    <location>
        <position position="117"/>
    </location>
    <ligand>
        <name>substrate</name>
    </ligand>
</feature>
<comment type="caution">
    <text evidence="13">The sequence shown here is derived from an EMBL/GenBank/DDBJ whole genome shotgun (WGS) entry which is preliminary data.</text>
</comment>
<dbReference type="GO" id="GO:0008168">
    <property type="term" value="F:methyltransferase activity"/>
    <property type="evidence" value="ECO:0007669"/>
    <property type="project" value="UniProtKB-KW"/>
</dbReference>
<keyword evidence="13" id="KW-0489">Methyltransferase</keyword>
<evidence type="ECO:0000313" key="13">
    <source>
        <dbReference type="EMBL" id="EKN66942.1"/>
    </source>
</evidence>
<evidence type="ECO:0000256" key="3">
    <source>
        <dbReference type="ARBA" id="ARBA00008621"/>
    </source>
</evidence>
<proteinExistence type="inferred from homology"/>
<dbReference type="STRING" id="1117379.BABA_13677"/>
<evidence type="ECO:0000256" key="11">
    <source>
        <dbReference type="ARBA" id="ARBA00047973"/>
    </source>
</evidence>
<dbReference type="NCBIfam" id="NF006731">
    <property type="entry name" value="PRK09262.1"/>
    <property type="match status" value="1"/>
</dbReference>
<dbReference type="PANTHER" id="PTHR33254">
    <property type="entry name" value="4-HYDROXY-4-METHYL-2-OXOGLUTARATE ALDOLASE 3-RELATED"/>
    <property type="match status" value="1"/>
</dbReference>
<dbReference type="SUPFAM" id="SSF89562">
    <property type="entry name" value="RraA-like"/>
    <property type="match status" value="1"/>
</dbReference>
<comment type="similarity">
    <text evidence="3">Belongs to the class II aldolase/RraA-like family.</text>
</comment>
<dbReference type="InterPro" id="IPR036704">
    <property type="entry name" value="RraA/RraA-like_sf"/>
</dbReference>
<evidence type="ECO:0000256" key="6">
    <source>
        <dbReference type="ARBA" id="ARBA00012947"/>
    </source>
</evidence>
<dbReference type="OrthoDB" id="9784786at2"/>
<comment type="cofactor">
    <cofactor evidence="2">
        <name>a divalent metal cation</name>
        <dbReference type="ChEBI" id="CHEBI:60240"/>
    </cofactor>
</comment>
<dbReference type="EC" id="4.1.3.17" evidence="5"/>
<dbReference type="Gene3D" id="3.50.30.40">
    <property type="entry name" value="Ribonuclease E inhibitor RraA/RraA-like"/>
    <property type="match status" value="1"/>
</dbReference>
<protein>
    <recommendedName>
        <fullName evidence="7">Putative 4-hydroxy-4-methyl-2-oxoglutarate aldolase</fullName>
        <ecNumber evidence="6">4.1.1.112</ecNumber>
        <ecNumber evidence="5">4.1.3.17</ecNumber>
    </recommendedName>
    <alternativeName>
        <fullName evidence="10">Oxaloacetate decarboxylase</fullName>
    </alternativeName>
    <alternativeName>
        <fullName evidence="9">RraA-like protein</fullName>
    </alternativeName>
</protein>